<feature type="signal peptide" evidence="2">
    <location>
        <begin position="1"/>
        <end position="19"/>
    </location>
</feature>
<keyword evidence="4" id="KW-1185">Reference proteome</keyword>
<evidence type="ECO:0000313" key="4">
    <source>
        <dbReference type="Proteomes" id="UP000595663"/>
    </source>
</evidence>
<keyword evidence="2" id="KW-0732">Signal</keyword>
<organism evidence="3 4">
    <name type="scientific">Amphritea japonica ATCC BAA-1530</name>
    <dbReference type="NCBI Taxonomy" id="1278309"/>
    <lineage>
        <taxon>Bacteria</taxon>
        <taxon>Pseudomonadati</taxon>
        <taxon>Pseudomonadota</taxon>
        <taxon>Gammaproteobacteria</taxon>
        <taxon>Oceanospirillales</taxon>
        <taxon>Oceanospirillaceae</taxon>
        <taxon>Amphritea</taxon>
    </lineage>
</organism>
<dbReference type="AlphaFoldDB" id="A0A7R6SRU3"/>
<gene>
    <name evidence="3" type="ORF">AMJAP_1022</name>
</gene>
<proteinExistence type="predicted"/>
<feature type="chain" id="PRO_5032282521" evidence="2">
    <location>
        <begin position="20"/>
        <end position="293"/>
    </location>
</feature>
<reference evidence="3 4" key="1">
    <citation type="journal article" date="2008" name="Int. J. Syst. Evol. Microbiol.">
        <title>Amphritea japonica sp. nov. and Amphritea balenae sp. nov., isolated from the sediment adjacent to sperm whale carcasses off Kagoshima, Japan.</title>
        <authorList>
            <person name="Miyazaki M."/>
            <person name="Nogi Y."/>
            <person name="Fujiwara Y."/>
            <person name="Kawato M."/>
            <person name="Nagahama T."/>
            <person name="Kubokawa K."/>
            <person name="Horikoshi K."/>
        </authorList>
    </citation>
    <scope>NUCLEOTIDE SEQUENCE [LARGE SCALE GENOMIC DNA]</scope>
    <source>
        <strain evidence="3 4">ATCC BAA-1530</strain>
    </source>
</reference>
<name>A0A7R6SRU3_9GAMM</name>
<dbReference type="Proteomes" id="UP000595663">
    <property type="component" value="Chromosome"/>
</dbReference>
<protein>
    <submittedName>
        <fullName evidence="3">Uncharacterized protein</fullName>
    </submittedName>
</protein>
<feature type="region of interest" description="Disordered" evidence="1">
    <location>
        <begin position="222"/>
        <end position="242"/>
    </location>
</feature>
<evidence type="ECO:0000256" key="1">
    <source>
        <dbReference type="SAM" id="MobiDB-lite"/>
    </source>
</evidence>
<dbReference type="EMBL" id="AP014545">
    <property type="protein sequence ID" value="BBB25619.1"/>
    <property type="molecule type" value="Genomic_DNA"/>
</dbReference>
<evidence type="ECO:0000256" key="2">
    <source>
        <dbReference type="SAM" id="SignalP"/>
    </source>
</evidence>
<dbReference type="KEGG" id="ajp:AMJAP_1022"/>
<dbReference type="RefSeq" id="WP_201356411.1">
    <property type="nucleotide sequence ID" value="NZ_AP014545.1"/>
</dbReference>
<feature type="compositionally biased region" description="Basic and acidic residues" evidence="1">
    <location>
        <begin position="231"/>
        <end position="242"/>
    </location>
</feature>
<accession>A0A7R6SRU3</accession>
<evidence type="ECO:0000313" key="3">
    <source>
        <dbReference type="EMBL" id="BBB25619.1"/>
    </source>
</evidence>
<sequence length="293" mass="32752">MFYLWLFFLMALGLSATYAESFGGYGQGPLHRSKIAISPVSYEDALNSAKREIKTFCADKGGEFIIRDEQYEAYASVLKGRKSANVYYCCRTDLYCAEEKAKQEASKPKRYTYTHRKIIGGPVGVFITSDSSTQGGLFLDRMSEEARKICGSGVVGHSGSTKAKIEFYKKLLNIDITVEQHARVKSSTSNAYFNHASVSIDYECPRKSSSVNTQSAIQEGVDIQEPLDSPDPAKKHGVTELSDKSFQTARDKAEKKAVKKCLNLGGPTDIEANSFKPFAWRYGVKFYWRCLYD</sequence>